<feature type="non-terminal residue" evidence="2">
    <location>
        <position position="199"/>
    </location>
</feature>
<reference evidence="3" key="1">
    <citation type="journal article" date="2010" name="Nat. Biotechnol.">
        <title>Draft genome sequence of the oilseed species Ricinus communis.</title>
        <authorList>
            <person name="Chan A.P."/>
            <person name="Crabtree J."/>
            <person name="Zhao Q."/>
            <person name="Lorenzi H."/>
            <person name="Orvis J."/>
            <person name="Puiu D."/>
            <person name="Melake-Berhan A."/>
            <person name="Jones K.M."/>
            <person name="Redman J."/>
            <person name="Chen G."/>
            <person name="Cahoon E.B."/>
            <person name="Gedil M."/>
            <person name="Stanke M."/>
            <person name="Haas B.J."/>
            <person name="Wortman J.R."/>
            <person name="Fraser-Liggett C.M."/>
            <person name="Ravel J."/>
            <person name="Rabinowicz P.D."/>
        </authorList>
    </citation>
    <scope>NUCLEOTIDE SEQUENCE [LARGE SCALE GENOMIC DNA]</scope>
    <source>
        <strain evidence="3">cv. Hale</strain>
    </source>
</reference>
<dbReference type="InParanoid" id="B9TQB2"/>
<name>B9TQB2_RICCO</name>
<protein>
    <submittedName>
        <fullName evidence="2">Uncharacterized protein</fullName>
    </submittedName>
</protein>
<gene>
    <name evidence="2" type="ORF">RCOM_2141150</name>
</gene>
<proteinExistence type="predicted"/>
<keyword evidence="3" id="KW-1185">Reference proteome</keyword>
<evidence type="ECO:0000256" key="1">
    <source>
        <dbReference type="SAM" id="MobiDB-lite"/>
    </source>
</evidence>
<evidence type="ECO:0000313" key="3">
    <source>
        <dbReference type="Proteomes" id="UP000008311"/>
    </source>
</evidence>
<accession>B9TQB2</accession>
<feature type="region of interest" description="Disordered" evidence="1">
    <location>
        <begin position="86"/>
        <end position="130"/>
    </location>
</feature>
<dbReference type="EMBL" id="EQ998413">
    <property type="protein sequence ID" value="EEF21952.1"/>
    <property type="molecule type" value="Genomic_DNA"/>
</dbReference>
<feature type="region of interest" description="Disordered" evidence="1">
    <location>
        <begin position="36"/>
        <end position="72"/>
    </location>
</feature>
<dbReference type="AlphaFoldDB" id="B9TQB2"/>
<sequence>MDAGIVVEQVAQRPAAQPVDGLPGALERVAVHRRARPHQRHAVHAQQHLAHDGQPAGRQAQRGALLQPQRGHGLAQHLHLIAPAGRGQSLAQRARRAQPRAQAPSVGNPHRSESVSPSDSGRQRHGVGIAPRSGLPELVAQFPRAAVRGDDRALDRGAHALALQAGDRGVRRAALGRHLLAQLRGRLARVQRQCRGAAA</sequence>
<evidence type="ECO:0000313" key="2">
    <source>
        <dbReference type="EMBL" id="EEF21952.1"/>
    </source>
</evidence>
<organism evidence="2 3">
    <name type="scientific">Ricinus communis</name>
    <name type="common">Castor bean</name>
    <dbReference type="NCBI Taxonomy" id="3988"/>
    <lineage>
        <taxon>Eukaryota</taxon>
        <taxon>Viridiplantae</taxon>
        <taxon>Streptophyta</taxon>
        <taxon>Embryophyta</taxon>
        <taxon>Tracheophyta</taxon>
        <taxon>Spermatophyta</taxon>
        <taxon>Magnoliopsida</taxon>
        <taxon>eudicotyledons</taxon>
        <taxon>Gunneridae</taxon>
        <taxon>Pentapetalae</taxon>
        <taxon>rosids</taxon>
        <taxon>fabids</taxon>
        <taxon>Malpighiales</taxon>
        <taxon>Euphorbiaceae</taxon>
        <taxon>Acalyphoideae</taxon>
        <taxon>Acalypheae</taxon>
        <taxon>Ricinus</taxon>
    </lineage>
</organism>
<dbReference type="Proteomes" id="UP000008311">
    <property type="component" value="Unassembled WGS sequence"/>
</dbReference>